<organism evidence="2 3">
    <name type="scientific">Adiantum capillus-veneris</name>
    <name type="common">Maidenhair fern</name>
    <dbReference type="NCBI Taxonomy" id="13818"/>
    <lineage>
        <taxon>Eukaryota</taxon>
        <taxon>Viridiplantae</taxon>
        <taxon>Streptophyta</taxon>
        <taxon>Embryophyta</taxon>
        <taxon>Tracheophyta</taxon>
        <taxon>Polypodiopsida</taxon>
        <taxon>Polypodiidae</taxon>
        <taxon>Polypodiales</taxon>
        <taxon>Pteridineae</taxon>
        <taxon>Pteridaceae</taxon>
        <taxon>Vittarioideae</taxon>
        <taxon>Adiantum</taxon>
    </lineage>
</organism>
<proteinExistence type="predicted"/>
<dbReference type="GO" id="GO:0006654">
    <property type="term" value="P:phosphatidic acid biosynthetic process"/>
    <property type="evidence" value="ECO:0007669"/>
    <property type="project" value="TreeGrafter"/>
</dbReference>
<dbReference type="AlphaFoldDB" id="A0A9D4V4T1"/>
<dbReference type="Proteomes" id="UP000886520">
    <property type="component" value="Chromosome 5"/>
</dbReference>
<dbReference type="PANTHER" id="PTHR42886:SF42">
    <property type="entry name" value="ALPHA_BETA-HYDROLASES SUPERFAMILY PROTEIN"/>
    <property type="match status" value="1"/>
</dbReference>
<dbReference type="EMBL" id="JABFUD020000005">
    <property type="protein sequence ID" value="KAI5079382.1"/>
    <property type="molecule type" value="Genomic_DNA"/>
</dbReference>
<feature type="domain" description="AB hydrolase-1" evidence="1">
    <location>
        <begin position="85"/>
        <end position="265"/>
    </location>
</feature>
<dbReference type="SUPFAM" id="SSF53474">
    <property type="entry name" value="alpha/beta-Hydrolases"/>
    <property type="match status" value="1"/>
</dbReference>
<sequence length="302" mass="33363">MSTQISTWAKTRKLRAAPNNWVPHRGILPHFLIKAKAVVAEPPGQQLFQLQERQLRFFHQLPSGLKMEVIEHPAYPGVKENRPTLVFLHGSYHAAWCWALHWLPFFASQGYDCFALSFLGQGQSDTPPSRVGGTLQSHARDVAHFIRSRISKPPVLVGHSFGGLIVQQYLVHVAESPLSATLEGWEEPYPPLTGAVLACSVPPTGNGPLVQRYLRNKPIASIKVTLSFAAKLFAYNESLCKETFFSANMPLSLVQVYQKLLAKSSNVPLFNLKELNASLPVGDPVENAPPILVIGAENDFVV</sequence>
<keyword evidence="3" id="KW-1185">Reference proteome</keyword>
<dbReference type="GO" id="GO:0055088">
    <property type="term" value="P:lipid homeostasis"/>
    <property type="evidence" value="ECO:0007669"/>
    <property type="project" value="TreeGrafter"/>
</dbReference>
<dbReference type="GO" id="GO:0042171">
    <property type="term" value="F:lysophosphatidic acid acyltransferase activity"/>
    <property type="evidence" value="ECO:0007669"/>
    <property type="project" value="TreeGrafter"/>
</dbReference>
<dbReference type="GO" id="GO:0052689">
    <property type="term" value="F:carboxylic ester hydrolase activity"/>
    <property type="evidence" value="ECO:0007669"/>
    <property type="project" value="TreeGrafter"/>
</dbReference>
<dbReference type="InterPro" id="IPR029058">
    <property type="entry name" value="AB_hydrolase_fold"/>
</dbReference>
<dbReference type="Gene3D" id="3.40.50.1820">
    <property type="entry name" value="alpha/beta hydrolase"/>
    <property type="match status" value="1"/>
</dbReference>
<accession>A0A9D4V4T1</accession>
<evidence type="ECO:0000259" key="1">
    <source>
        <dbReference type="Pfam" id="PF12697"/>
    </source>
</evidence>
<protein>
    <recommendedName>
        <fullName evidence="1">AB hydrolase-1 domain-containing protein</fullName>
    </recommendedName>
</protein>
<dbReference type="InterPro" id="IPR000073">
    <property type="entry name" value="AB_hydrolase_1"/>
</dbReference>
<evidence type="ECO:0000313" key="3">
    <source>
        <dbReference type="Proteomes" id="UP000886520"/>
    </source>
</evidence>
<dbReference type="PANTHER" id="PTHR42886">
    <property type="entry name" value="RE40534P-RELATED"/>
    <property type="match status" value="1"/>
</dbReference>
<gene>
    <name evidence="2" type="ORF">GOP47_0004861</name>
</gene>
<reference evidence="2 3" key="1">
    <citation type="submission" date="2021-01" db="EMBL/GenBank/DDBJ databases">
        <title>Adiantum capillus-veneris genome.</title>
        <authorList>
            <person name="Fang Y."/>
            <person name="Liao Q."/>
        </authorList>
    </citation>
    <scope>NUCLEOTIDE SEQUENCE [LARGE SCALE GENOMIC DNA]</scope>
    <source>
        <strain evidence="2">H3</strain>
        <tissue evidence="2">Leaf</tissue>
    </source>
</reference>
<name>A0A9D4V4T1_ADICA</name>
<feature type="non-terminal residue" evidence="2">
    <location>
        <position position="302"/>
    </location>
</feature>
<dbReference type="Pfam" id="PF12697">
    <property type="entry name" value="Abhydrolase_6"/>
    <property type="match status" value="1"/>
</dbReference>
<evidence type="ECO:0000313" key="2">
    <source>
        <dbReference type="EMBL" id="KAI5079382.1"/>
    </source>
</evidence>
<comment type="caution">
    <text evidence="2">The sequence shown here is derived from an EMBL/GenBank/DDBJ whole genome shotgun (WGS) entry which is preliminary data.</text>
</comment>
<dbReference type="OrthoDB" id="8119704at2759"/>